<evidence type="ECO:0000256" key="6">
    <source>
        <dbReference type="ARBA" id="ARBA00023237"/>
    </source>
</evidence>
<dbReference type="InterPro" id="IPR039426">
    <property type="entry name" value="TonB-dep_rcpt-like"/>
</dbReference>
<dbReference type="InterPro" id="IPR023997">
    <property type="entry name" value="TonB-dep_OMP_SusC/RagA_CS"/>
</dbReference>
<name>A0A1W2H886_9BACT</name>
<accession>A0A1W2H886</accession>
<dbReference type="RefSeq" id="WP_084121581.1">
    <property type="nucleotide sequence ID" value="NZ_LT838813.1"/>
</dbReference>
<reference evidence="11" key="1">
    <citation type="submission" date="2017-04" db="EMBL/GenBank/DDBJ databases">
        <authorList>
            <person name="Varghese N."/>
            <person name="Submissions S."/>
        </authorList>
    </citation>
    <scope>NUCLEOTIDE SEQUENCE [LARGE SCALE GENOMIC DNA]</scope>
    <source>
        <strain evidence="11">DSM 16537</strain>
    </source>
</reference>
<dbReference type="InterPro" id="IPR037066">
    <property type="entry name" value="Plug_dom_sf"/>
</dbReference>
<evidence type="ECO:0000259" key="9">
    <source>
        <dbReference type="Pfam" id="PF07715"/>
    </source>
</evidence>
<evidence type="ECO:0000256" key="4">
    <source>
        <dbReference type="ARBA" id="ARBA00022692"/>
    </source>
</evidence>
<gene>
    <name evidence="10" type="ORF">SAMN00777080_3430</name>
</gene>
<evidence type="ECO:0000256" key="2">
    <source>
        <dbReference type="ARBA" id="ARBA00022448"/>
    </source>
</evidence>
<dbReference type="InterPro" id="IPR036942">
    <property type="entry name" value="Beta-barrel_TonB_sf"/>
</dbReference>
<sequence length="1070" mass="119819">MKKTLLTTIFCLKLLLLQAQSRVPVTGTVLDAKSRSPLPGALVKGMDSERFALTDAEGNFSITLPSGESMIQIRFIGYRTLEISFDQEIQSFSEPILLEPEDIGLNEVEVFSTGFENLPKERATGSFVQVNEELVNRRISTGILERLEDITPGLIFNRNQQGRSGDISIRGRNTVFASASPLIIVDNFPYDGPIENINPNDVESITVLRDAAAASIWGARAGNGVIVITTKKGRTGAPTQVTLMANTTVEQLYDPFYLPRMSSEDFIGVERELFERGFYIGQEESFTQTPLTPAVETLIAQRDGLLSQAEVDNILAAFGRADLRNDFRNHYYQNSVLQQYALNIRGGGKNTSHHLGLGWDDNKLRLVDNRNSRFSLNLGQQWNLMNDRLEMEIAAYWVTNSQSTGTEDPQNLNLYGTTPMYPYARFADNQGNPIPVTHGYRNSFIEDAAAQGLLDWRLNPLEEIGRSPMTQRQNDLRLNTRISYKIAEGLRASMLYQYWENTTRTSQDFSPESYYARDMINRFTQIGQDGTLFRPVPIGGILDSGTAASSSHNVRGQLNYDKTFGTDHSISFLGGGEIKSLSSVSRSRRAYGYNVRTEIGAPVDYVSLLPQFYSSFFLRQIPFVDGNGRFADRFVSVFANGSYTYKSKYILSGSFRRDASNLVGVSTNQKGVPLWSTGASWIISEEGFYGMDFLPFMRLRTTYGFNGNIDRSVTALTTAFVVTTNPFTGFPYSQISNPPNPNLRWEKIAIINLGLDLENRKGTLALTLEGYIKNGTDLLGNIPYPPSSGITQYRGNTASTLTKGFDLSLTHRATLGKTLKMTNVWFHSNVNEKITEYLINAPIQSYLRDGAGTVNTLPVPLEGRPLFAIYSLPFLGLDPENGNPIGLLNGDPSTDYGAILTEATPESLTFHGSARPVHFGALRNDFIWKGWSLSFNIAYRLGYYYRRNSINYERVLRAEGGHEDFGLRWQNPGDELTTTVPSMPESNNPNRDTFYLFSEVLVEKGDHIRWQDLRVSYTLSPKDSFFKTAEIFTYANNLGIIWKASKDPLDPDFRTVRPLTTLTLGLRVEF</sequence>
<dbReference type="EMBL" id="LT838813">
    <property type="protein sequence ID" value="SMD44796.1"/>
    <property type="molecule type" value="Genomic_DNA"/>
</dbReference>
<keyword evidence="6 7" id="KW-0998">Cell outer membrane</keyword>
<protein>
    <submittedName>
        <fullName evidence="10">TonB-linked outer membrane protein, SusC/RagA family</fullName>
    </submittedName>
</protein>
<dbReference type="Proteomes" id="UP000192333">
    <property type="component" value="Chromosome I"/>
</dbReference>
<comment type="subcellular location">
    <subcellularLocation>
        <location evidence="1 7">Cell outer membrane</location>
        <topology evidence="1 7">Multi-pass membrane protein</topology>
    </subcellularLocation>
</comment>
<dbReference type="Gene3D" id="2.40.170.20">
    <property type="entry name" value="TonB-dependent receptor, beta-barrel domain"/>
    <property type="match status" value="1"/>
</dbReference>
<dbReference type="GO" id="GO:0009279">
    <property type="term" value="C:cell outer membrane"/>
    <property type="evidence" value="ECO:0007669"/>
    <property type="project" value="UniProtKB-SubCell"/>
</dbReference>
<evidence type="ECO:0000256" key="5">
    <source>
        <dbReference type="ARBA" id="ARBA00023136"/>
    </source>
</evidence>
<feature type="chain" id="PRO_5012687121" evidence="8">
    <location>
        <begin position="22"/>
        <end position="1070"/>
    </location>
</feature>
<feature type="signal peptide" evidence="8">
    <location>
        <begin position="1"/>
        <end position="21"/>
    </location>
</feature>
<dbReference type="NCBIfam" id="TIGR04057">
    <property type="entry name" value="SusC_RagA_signa"/>
    <property type="match status" value="1"/>
</dbReference>
<dbReference type="InterPro" id="IPR008969">
    <property type="entry name" value="CarboxyPept-like_regulatory"/>
</dbReference>
<dbReference type="InterPro" id="IPR012910">
    <property type="entry name" value="Plug_dom"/>
</dbReference>
<keyword evidence="8" id="KW-0732">Signal</keyword>
<dbReference type="SUPFAM" id="SSF49464">
    <property type="entry name" value="Carboxypeptidase regulatory domain-like"/>
    <property type="match status" value="1"/>
</dbReference>
<keyword evidence="4 7" id="KW-0812">Transmembrane</keyword>
<feature type="domain" description="TonB-dependent receptor plug" evidence="9">
    <location>
        <begin position="120"/>
        <end position="225"/>
    </location>
</feature>
<keyword evidence="2 7" id="KW-0813">Transport</keyword>
<evidence type="ECO:0000313" key="10">
    <source>
        <dbReference type="EMBL" id="SMD44796.1"/>
    </source>
</evidence>
<dbReference type="Gene3D" id="2.60.40.1120">
    <property type="entry name" value="Carboxypeptidase-like, regulatory domain"/>
    <property type="match status" value="1"/>
</dbReference>
<evidence type="ECO:0000256" key="7">
    <source>
        <dbReference type="PROSITE-ProRule" id="PRU01360"/>
    </source>
</evidence>
<evidence type="ECO:0000256" key="3">
    <source>
        <dbReference type="ARBA" id="ARBA00022452"/>
    </source>
</evidence>
<evidence type="ECO:0000256" key="8">
    <source>
        <dbReference type="SAM" id="SignalP"/>
    </source>
</evidence>
<keyword evidence="3 7" id="KW-1134">Transmembrane beta strand</keyword>
<dbReference type="STRING" id="758820.SAMN00777080_3430"/>
<dbReference type="PROSITE" id="PS52016">
    <property type="entry name" value="TONB_DEPENDENT_REC_3"/>
    <property type="match status" value="1"/>
</dbReference>
<organism evidence="10 11">
    <name type="scientific">Aquiflexum balticum DSM 16537</name>
    <dbReference type="NCBI Taxonomy" id="758820"/>
    <lineage>
        <taxon>Bacteria</taxon>
        <taxon>Pseudomonadati</taxon>
        <taxon>Bacteroidota</taxon>
        <taxon>Cytophagia</taxon>
        <taxon>Cytophagales</taxon>
        <taxon>Cyclobacteriaceae</taxon>
        <taxon>Aquiflexum</taxon>
    </lineage>
</organism>
<proteinExistence type="inferred from homology"/>
<keyword evidence="11" id="KW-1185">Reference proteome</keyword>
<dbReference type="OrthoDB" id="9768177at2"/>
<dbReference type="NCBIfam" id="TIGR04056">
    <property type="entry name" value="OMP_RagA_SusC"/>
    <property type="match status" value="1"/>
</dbReference>
<keyword evidence="5 7" id="KW-0472">Membrane</keyword>
<dbReference type="AlphaFoldDB" id="A0A1W2H886"/>
<dbReference type="Pfam" id="PF07715">
    <property type="entry name" value="Plug"/>
    <property type="match status" value="1"/>
</dbReference>
<dbReference type="SUPFAM" id="SSF56935">
    <property type="entry name" value="Porins"/>
    <property type="match status" value="1"/>
</dbReference>
<comment type="similarity">
    <text evidence="7">Belongs to the TonB-dependent receptor family.</text>
</comment>
<evidence type="ECO:0000313" key="11">
    <source>
        <dbReference type="Proteomes" id="UP000192333"/>
    </source>
</evidence>
<dbReference type="Gene3D" id="2.170.130.10">
    <property type="entry name" value="TonB-dependent receptor, plug domain"/>
    <property type="match status" value="1"/>
</dbReference>
<dbReference type="Pfam" id="PF13715">
    <property type="entry name" value="CarbopepD_reg_2"/>
    <property type="match status" value="1"/>
</dbReference>
<evidence type="ECO:0000256" key="1">
    <source>
        <dbReference type="ARBA" id="ARBA00004571"/>
    </source>
</evidence>
<dbReference type="InterPro" id="IPR023996">
    <property type="entry name" value="TonB-dep_OMP_SusC/RagA"/>
</dbReference>